<accession>A0A2S5J208</accession>
<dbReference type="EMBL" id="PRKW01000001">
    <property type="protein sequence ID" value="PPB50831.1"/>
    <property type="molecule type" value="Genomic_DNA"/>
</dbReference>
<comment type="caution">
    <text evidence="1">The sequence shown here is derived from an EMBL/GenBank/DDBJ whole genome shotgun (WGS) entry which is preliminary data.</text>
</comment>
<sequence length="60" mass="6175">MSTTAVGLLAGLVLGWAAAFGGFYEFVVVAFFGAVGLIVARIIDGKLDLGALTGRSTTRR</sequence>
<gene>
    <name evidence="1" type="ORF">C4K88_02880</name>
</gene>
<evidence type="ECO:0008006" key="3">
    <source>
        <dbReference type="Google" id="ProtNLM"/>
    </source>
</evidence>
<evidence type="ECO:0000313" key="2">
    <source>
        <dbReference type="Proteomes" id="UP000239297"/>
    </source>
</evidence>
<reference evidence="1 2" key="1">
    <citation type="journal article" date="2014" name="Int. J. Syst. Evol. Microbiol.">
        <title>Arthrobacter pityocampae sp. nov., isolated from Thaumetopoea pityocampa (Lep., Thaumetopoeidae).</title>
        <authorList>
            <person name="Ince I.A."/>
            <person name="Demirbag Z."/>
            <person name="Kati H."/>
        </authorList>
    </citation>
    <scope>NUCLEOTIDE SEQUENCE [LARGE SCALE GENOMIC DNA]</scope>
    <source>
        <strain evidence="1 2">Tp2</strain>
    </source>
</reference>
<dbReference type="RefSeq" id="WP_104120095.1">
    <property type="nucleotide sequence ID" value="NZ_PRKW01000001.1"/>
</dbReference>
<evidence type="ECO:0000313" key="1">
    <source>
        <dbReference type="EMBL" id="PPB50831.1"/>
    </source>
</evidence>
<proteinExistence type="predicted"/>
<protein>
    <recommendedName>
        <fullName evidence="3">DUF2273 domain-containing protein</fullName>
    </recommendedName>
</protein>
<organism evidence="1 2">
    <name type="scientific">Arthrobacter pityocampae</name>
    <dbReference type="NCBI Taxonomy" id="547334"/>
    <lineage>
        <taxon>Bacteria</taxon>
        <taxon>Bacillati</taxon>
        <taxon>Actinomycetota</taxon>
        <taxon>Actinomycetes</taxon>
        <taxon>Micrococcales</taxon>
        <taxon>Micrococcaceae</taxon>
        <taxon>Arthrobacter</taxon>
    </lineage>
</organism>
<dbReference type="AlphaFoldDB" id="A0A2S5J208"/>
<keyword evidence="2" id="KW-1185">Reference proteome</keyword>
<dbReference type="Proteomes" id="UP000239297">
    <property type="component" value="Unassembled WGS sequence"/>
</dbReference>
<name>A0A2S5J208_9MICC</name>